<evidence type="ECO:0000313" key="1">
    <source>
        <dbReference type="EMBL" id="SFP14847.1"/>
    </source>
</evidence>
<protein>
    <submittedName>
        <fullName evidence="1">Uncharacterized protein</fullName>
    </submittedName>
</protein>
<organism evidence="1 2">
    <name type="scientific">Ruminobacter amylophilus</name>
    <dbReference type="NCBI Taxonomy" id="867"/>
    <lineage>
        <taxon>Bacteria</taxon>
        <taxon>Pseudomonadati</taxon>
        <taxon>Pseudomonadota</taxon>
        <taxon>Gammaproteobacteria</taxon>
        <taxon>Aeromonadales</taxon>
        <taxon>Succinivibrionaceae</taxon>
        <taxon>Ruminobacter</taxon>
    </lineage>
</organism>
<name>A0A662ZFB3_9GAMM</name>
<accession>A0A662ZFB3</accession>
<gene>
    <name evidence="1" type="ORF">SAMN02910344_00556</name>
</gene>
<sequence length="172" mass="19574">MNETEDLYTGETAAGEFEENIVDIRGRKVAVSERVQNVKTLKGIPVCRIQAWSMFYKSRTGNEIYSRDEVLECLYSAIGCLRCEENYLDLSAEQASVLVSEGDFFIKTSNGEHFVAIESYEDLRSVLKHAVGGTRIDEFFEQFCEKNMIIVDDSLEDRIDLEQLDFSLAANK</sequence>
<reference evidence="1 2" key="1">
    <citation type="submission" date="2016-10" db="EMBL/GenBank/DDBJ databases">
        <authorList>
            <person name="Varghese N."/>
            <person name="Submissions S."/>
        </authorList>
    </citation>
    <scope>NUCLEOTIDE SEQUENCE [LARGE SCALE GENOMIC DNA]</scope>
    <source>
        <strain evidence="1 2">DSM 1361</strain>
    </source>
</reference>
<dbReference type="Proteomes" id="UP000243745">
    <property type="component" value="Unassembled WGS sequence"/>
</dbReference>
<keyword evidence="2" id="KW-1185">Reference proteome</keyword>
<proteinExistence type="predicted"/>
<dbReference type="EMBL" id="FOXF01000006">
    <property type="protein sequence ID" value="SFP14847.1"/>
    <property type="molecule type" value="Genomic_DNA"/>
</dbReference>
<dbReference type="AlphaFoldDB" id="A0A662ZFB3"/>
<evidence type="ECO:0000313" key="2">
    <source>
        <dbReference type="Proteomes" id="UP000243745"/>
    </source>
</evidence>
<dbReference type="RefSeq" id="WP_093140708.1">
    <property type="nucleotide sequence ID" value="NZ_FOXF01000006.1"/>
</dbReference>